<dbReference type="GO" id="GO:0016012">
    <property type="term" value="C:sarcoglycan complex"/>
    <property type="evidence" value="ECO:0007669"/>
    <property type="project" value="InterPro"/>
</dbReference>
<protein>
    <recommendedName>
        <fullName evidence="3">Sarcoglycan alpha/epsilon second domain-containing protein</fullName>
    </recommendedName>
</protein>
<evidence type="ECO:0000256" key="1">
    <source>
        <dbReference type="SAM" id="MobiDB-lite"/>
    </source>
</evidence>
<dbReference type="eggNOG" id="KOG4482">
    <property type="taxonomic scope" value="Eukaryota"/>
</dbReference>
<proteinExistence type="predicted"/>
<name>T1JJC7_STRMM</name>
<dbReference type="PhylomeDB" id="T1JJC7"/>
<keyword evidence="2" id="KW-0472">Membrane</keyword>
<dbReference type="OMA" id="ICESKLY"/>
<sequence>MLIVAINKASYNYTQQIVQLTVKEKKDKAKNEVEIWFSNLNVEDMFEPGRVENLTKIFRILWGRTNEEMYVTLIESAIKMGGRIPTNQSEKHGVVVRLGSKLNFSSTLLNLEQEVTPLRVYNPCPRVFKRTSAEMHFRSHDFIPDWCKFHLLYTASIIQEENGPVHSPIHLTSNDFHPPDYIKEPQDLIPEFILAVVAPIVTSILVLFIVAVFLCCYREGIEKRNKDLSSIQMVQYASIHRASNNLRSLATKREGSKGPGITPTSTIQRSYGSSPSSTLHKQTIIPKICESKLYENSNSPKIGSVLVENNRFG</sequence>
<dbReference type="PANTHER" id="PTHR10132:SF14">
    <property type="entry name" value="SARCOGLYCAN ALPHA, ISOFORM C"/>
    <property type="match status" value="1"/>
</dbReference>
<keyword evidence="5" id="KW-1185">Reference proteome</keyword>
<reference evidence="4" key="2">
    <citation type="submission" date="2015-02" db="UniProtKB">
        <authorList>
            <consortium name="EnsemblMetazoa"/>
        </authorList>
    </citation>
    <scope>IDENTIFICATION</scope>
</reference>
<feature type="domain" description="Sarcoglycan alpha/epsilon second" evidence="3">
    <location>
        <begin position="29"/>
        <end position="151"/>
    </location>
</feature>
<organism evidence="4 5">
    <name type="scientific">Strigamia maritima</name>
    <name type="common">European centipede</name>
    <name type="synonym">Geophilus maritimus</name>
    <dbReference type="NCBI Taxonomy" id="126957"/>
    <lineage>
        <taxon>Eukaryota</taxon>
        <taxon>Metazoa</taxon>
        <taxon>Ecdysozoa</taxon>
        <taxon>Arthropoda</taxon>
        <taxon>Myriapoda</taxon>
        <taxon>Chilopoda</taxon>
        <taxon>Pleurostigmophora</taxon>
        <taxon>Geophilomorpha</taxon>
        <taxon>Linotaeniidae</taxon>
        <taxon>Strigamia</taxon>
    </lineage>
</organism>
<feature type="region of interest" description="Disordered" evidence="1">
    <location>
        <begin position="251"/>
        <end position="278"/>
    </location>
</feature>
<keyword evidence="2" id="KW-1133">Transmembrane helix</keyword>
<evidence type="ECO:0000313" key="4">
    <source>
        <dbReference type="EnsemblMetazoa" id="SMAR013957-PA"/>
    </source>
</evidence>
<dbReference type="HOGENOM" id="CLU_889414_0_0_1"/>
<accession>T1JJC7</accession>
<dbReference type="EMBL" id="JH431373">
    <property type="status" value="NOT_ANNOTATED_CDS"/>
    <property type="molecule type" value="Genomic_DNA"/>
</dbReference>
<evidence type="ECO:0000313" key="5">
    <source>
        <dbReference type="Proteomes" id="UP000014500"/>
    </source>
</evidence>
<dbReference type="AlphaFoldDB" id="T1JJC7"/>
<feature type="transmembrane region" description="Helical" evidence="2">
    <location>
        <begin position="192"/>
        <end position="217"/>
    </location>
</feature>
<dbReference type="Proteomes" id="UP000014500">
    <property type="component" value="Unassembled WGS sequence"/>
</dbReference>
<dbReference type="PANTHER" id="PTHR10132">
    <property type="entry name" value="ALPHA-/EPSILON-SARCOGLYCAN FAMILY MEMBER"/>
    <property type="match status" value="1"/>
</dbReference>
<feature type="compositionally biased region" description="Polar residues" evidence="1">
    <location>
        <begin position="262"/>
        <end position="278"/>
    </location>
</feature>
<dbReference type="InterPro" id="IPR048347">
    <property type="entry name" value="Sarcoglycan_C"/>
</dbReference>
<evidence type="ECO:0000259" key="3">
    <source>
        <dbReference type="Pfam" id="PF20989"/>
    </source>
</evidence>
<dbReference type="Pfam" id="PF20989">
    <property type="entry name" value="Sarcoglycan_2_C"/>
    <property type="match status" value="1"/>
</dbReference>
<dbReference type="STRING" id="126957.T1JJC7"/>
<dbReference type="InterPro" id="IPR008908">
    <property type="entry name" value="Sarcoglycan_alpha/epsilon"/>
</dbReference>
<keyword evidence="2" id="KW-0812">Transmembrane</keyword>
<evidence type="ECO:0000256" key="2">
    <source>
        <dbReference type="SAM" id="Phobius"/>
    </source>
</evidence>
<reference evidence="5" key="1">
    <citation type="submission" date="2011-05" db="EMBL/GenBank/DDBJ databases">
        <authorList>
            <person name="Richards S.R."/>
            <person name="Qu J."/>
            <person name="Jiang H."/>
            <person name="Jhangiani S.N."/>
            <person name="Agravi P."/>
            <person name="Goodspeed R."/>
            <person name="Gross S."/>
            <person name="Mandapat C."/>
            <person name="Jackson L."/>
            <person name="Mathew T."/>
            <person name="Pu L."/>
            <person name="Thornton R."/>
            <person name="Saada N."/>
            <person name="Wilczek-Boney K.B."/>
            <person name="Lee S."/>
            <person name="Kovar C."/>
            <person name="Wu Y."/>
            <person name="Scherer S.E."/>
            <person name="Worley K.C."/>
            <person name="Muzny D.M."/>
            <person name="Gibbs R."/>
        </authorList>
    </citation>
    <scope>NUCLEOTIDE SEQUENCE</scope>
    <source>
        <strain evidence="5">Brora</strain>
    </source>
</reference>
<dbReference type="EnsemblMetazoa" id="SMAR013957-RA">
    <property type="protein sequence ID" value="SMAR013957-PA"/>
    <property type="gene ID" value="SMAR013957"/>
</dbReference>